<keyword evidence="4" id="KW-1185">Reference proteome</keyword>
<dbReference type="Proteomes" id="UP000198348">
    <property type="component" value="Unassembled WGS sequence"/>
</dbReference>
<evidence type="ECO:0000259" key="2">
    <source>
        <dbReference type="Pfam" id="PF03703"/>
    </source>
</evidence>
<dbReference type="AlphaFoldDB" id="A0A238VWG0"/>
<evidence type="ECO:0000313" key="3">
    <source>
        <dbReference type="EMBL" id="SNR38521.1"/>
    </source>
</evidence>
<feature type="transmembrane region" description="Helical" evidence="1">
    <location>
        <begin position="25"/>
        <end position="44"/>
    </location>
</feature>
<dbReference type="InterPro" id="IPR005182">
    <property type="entry name" value="YdbS-like_PH"/>
</dbReference>
<dbReference type="RefSeq" id="WP_089300236.1">
    <property type="nucleotide sequence ID" value="NZ_FZNW01000004.1"/>
</dbReference>
<dbReference type="EMBL" id="FZNW01000004">
    <property type="protein sequence ID" value="SNR38521.1"/>
    <property type="molecule type" value="Genomic_DNA"/>
</dbReference>
<gene>
    <name evidence="3" type="ORF">SAMN06265360_104142</name>
</gene>
<reference evidence="3 4" key="1">
    <citation type="submission" date="2017-06" db="EMBL/GenBank/DDBJ databases">
        <authorList>
            <person name="Kim H.J."/>
            <person name="Triplett B.A."/>
        </authorList>
    </citation>
    <scope>NUCLEOTIDE SEQUENCE [LARGE SCALE GENOMIC DNA]</scope>
    <source>
        <strain evidence="3 4">DSM 45207</strain>
    </source>
</reference>
<evidence type="ECO:0000256" key="1">
    <source>
        <dbReference type="SAM" id="Phobius"/>
    </source>
</evidence>
<dbReference type="OrthoDB" id="4350422at2"/>
<keyword evidence="1" id="KW-1133">Transmembrane helix</keyword>
<proteinExistence type="predicted"/>
<dbReference type="PANTHER" id="PTHR37938:SF1">
    <property type="entry name" value="BLL0215 PROTEIN"/>
    <property type="match status" value="1"/>
</dbReference>
<accession>A0A238VWG0</accession>
<name>A0A238VWG0_9PSEU</name>
<sequence>MGYPKGIVSESEKVVEHKHPHVKMLFVPILTGLVVLGGGGWLAVLARDLDEPWDMVTLIAIGAVGLIALIWLVIAPIARWRTTHFIVTTERVISREGVFKRTGIDIPMNRINSVRFEHSLADRILGCGSLIIESASEQALEYDDIPSVEQVHSAIYFQVSENEYADDPTEDA</sequence>
<organism evidence="3 4">
    <name type="scientific">Haloechinothrix alba</name>
    <dbReference type="NCBI Taxonomy" id="664784"/>
    <lineage>
        <taxon>Bacteria</taxon>
        <taxon>Bacillati</taxon>
        <taxon>Actinomycetota</taxon>
        <taxon>Actinomycetes</taxon>
        <taxon>Pseudonocardiales</taxon>
        <taxon>Pseudonocardiaceae</taxon>
        <taxon>Haloechinothrix</taxon>
    </lineage>
</organism>
<keyword evidence="1" id="KW-0812">Transmembrane</keyword>
<feature type="domain" description="YdbS-like PH" evidence="2">
    <location>
        <begin position="80"/>
        <end position="152"/>
    </location>
</feature>
<protein>
    <submittedName>
        <fullName evidence="3">PH domain-containing protein</fullName>
    </submittedName>
</protein>
<keyword evidence="1" id="KW-0472">Membrane</keyword>
<dbReference type="PANTHER" id="PTHR37938">
    <property type="entry name" value="BLL0215 PROTEIN"/>
    <property type="match status" value="1"/>
</dbReference>
<evidence type="ECO:0000313" key="4">
    <source>
        <dbReference type="Proteomes" id="UP000198348"/>
    </source>
</evidence>
<dbReference type="Pfam" id="PF03703">
    <property type="entry name" value="bPH_2"/>
    <property type="match status" value="1"/>
</dbReference>
<feature type="transmembrane region" description="Helical" evidence="1">
    <location>
        <begin position="56"/>
        <end position="78"/>
    </location>
</feature>